<dbReference type="AlphaFoldDB" id="A0A175RY43"/>
<proteinExistence type="predicted"/>
<organism evidence="1 2">
    <name type="scientific">Curtobacterium luteum</name>
    <dbReference type="NCBI Taxonomy" id="33881"/>
    <lineage>
        <taxon>Bacteria</taxon>
        <taxon>Bacillati</taxon>
        <taxon>Actinomycetota</taxon>
        <taxon>Actinomycetes</taxon>
        <taxon>Micrococcales</taxon>
        <taxon>Microbacteriaceae</taxon>
        <taxon>Curtobacterium</taxon>
    </lineage>
</organism>
<name>A0A175RY43_9MICO</name>
<accession>A0A175RY43</accession>
<gene>
    <name evidence="1" type="ORF">NS184_07270</name>
</gene>
<sequence length="85" mass="9383">MESLWSDLSAVKHEFDNADQHSGDAADAVGHAELARRIRSFSSGWDSHRRELSESIEKLAKLALNIDNAFDDSEAELVKSIAGEK</sequence>
<evidence type="ECO:0000313" key="2">
    <source>
        <dbReference type="Proteomes" id="UP000078252"/>
    </source>
</evidence>
<evidence type="ECO:0000313" key="1">
    <source>
        <dbReference type="EMBL" id="KTR07759.1"/>
    </source>
</evidence>
<reference evidence="1 2" key="1">
    <citation type="journal article" date="2016" name="Front. Microbiol.">
        <title>Genomic Resource of Rice Seed Associated Bacteria.</title>
        <authorList>
            <person name="Midha S."/>
            <person name="Bansal K."/>
            <person name="Sharma S."/>
            <person name="Kumar N."/>
            <person name="Patil P.P."/>
            <person name="Chaudhry V."/>
            <person name="Patil P.B."/>
        </authorList>
    </citation>
    <scope>NUCLEOTIDE SEQUENCE [LARGE SCALE GENOMIC DNA]</scope>
    <source>
        <strain evidence="1 2">NS184</strain>
    </source>
</reference>
<dbReference type="STRING" id="33881.NS184_07270"/>
<dbReference type="PATRIC" id="fig|33881.3.peg.1760"/>
<protein>
    <submittedName>
        <fullName evidence="1">Uncharacterized protein</fullName>
    </submittedName>
</protein>
<comment type="caution">
    <text evidence="1">The sequence shown here is derived from an EMBL/GenBank/DDBJ whole genome shotgun (WGS) entry which is preliminary data.</text>
</comment>
<dbReference type="EMBL" id="LDQC01000038">
    <property type="protein sequence ID" value="KTR07759.1"/>
    <property type="molecule type" value="Genomic_DNA"/>
</dbReference>
<dbReference type="Proteomes" id="UP000078252">
    <property type="component" value="Unassembled WGS sequence"/>
</dbReference>